<sequence>MDMFANEQYSPRKRNMTFPLNQQEVIQSQKESTEFLLNKIKQDLSLSDKAIKDFKQLIDSHYSSQNDKEIIYQDASLIHTLKAFFSVRGIKSFSEEKLKECIRSYVTHKIDLEKKQCYRHSDQYFSPKKLSDHLDESSENEIDDLMNKIQNNSFNAEISEDWKFSDEKNSFEIAENEETFTEFNRNCLISILKTQLNSRDSELRNVKKAYENEIKKKENEVNELRMKLEETEKKIKSGNFVDLLNIQDEIRLNERSSIEKMLKQEGELKSLQIELKNVQNELDAKIKLLQNNAIDISSLTDNAKMEKNLSDNLDSKNEIRLKGAENSRLKEEINRLLGDKERLFKQINCMYRNIEAMKDCLDSHVKFFKERDEIRDRILNQAIYKQHQNAKEEIKRNYLIETNILLPKRERDYGFSFWTLLISIAMTLFYSLYYSFVLNEIQ</sequence>
<evidence type="ECO:0000313" key="4">
    <source>
        <dbReference type="Proteomes" id="UP001162131"/>
    </source>
</evidence>
<organism evidence="3 4">
    <name type="scientific">Blepharisma stoltei</name>
    <dbReference type="NCBI Taxonomy" id="1481888"/>
    <lineage>
        <taxon>Eukaryota</taxon>
        <taxon>Sar</taxon>
        <taxon>Alveolata</taxon>
        <taxon>Ciliophora</taxon>
        <taxon>Postciliodesmatophora</taxon>
        <taxon>Heterotrichea</taxon>
        <taxon>Heterotrichida</taxon>
        <taxon>Blepharismidae</taxon>
        <taxon>Blepharisma</taxon>
    </lineage>
</organism>
<protein>
    <submittedName>
        <fullName evidence="3">Uncharacterized protein</fullName>
    </submittedName>
</protein>
<accession>A0AAU9IDQ0</accession>
<evidence type="ECO:0000256" key="1">
    <source>
        <dbReference type="SAM" id="Coils"/>
    </source>
</evidence>
<keyword evidence="4" id="KW-1185">Reference proteome</keyword>
<evidence type="ECO:0000256" key="2">
    <source>
        <dbReference type="SAM" id="Phobius"/>
    </source>
</evidence>
<keyword evidence="2" id="KW-0472">Membrane</keyword>
<evidence type="ECO:0000313" key="3">
    <source>
        <dbReference type="EMBL" id="CAG9312005.1"/>
    </source>
</evidence>
<name>A0AAU9IDQ0_9CILI</name>
<keyword evidence="1" id="KW-0175">Coiled coil</keyword>
<feature type="coiled-coil region" evidence="1">
    <location>
        <begin position="200"/>
        <end position="234"/>
    </location>
</feature>
<reference evidence="3" key="1">
    <citation type="submission" date="2021-09" db="EMBL/GenBank/DDBJ databases">
        <authorList>
            <consortium name="AG Swart"/>
            <person name="Singh M."/>
            <person name="Singh A."/>
            <person name="Seah K."/>
            <person name="Emmerich C."/>
        </authorList>
    </citation>
    <scope>NUCLEOTIDE SEQUENCE</scope>
    <source>
        <strain evidence="3">ATCC30299</strain>
    </source>
</reference>
<proteinExistence type="predicted"/>
<dbReference type="EMBL" id="CAJZBQ010000005">
    <property type="protein sequence ID" value="CAG9312005.1"/>
    <property type="molecule type" value="Genomic_DNA"/>
</dbReference>
<gene>
    <name evidence="3" type="ORF">BSTOLATCC_MIC5263</name>
</gene>
<dbReference type="Proteomes" id="UP001162131">
    <property type="component" value="Unassembled WGS sequence"/>
</dbReference>
<feature type="coiled-coil region" evidence="1">
    <location>
        <begin position="261"/>
        <end position="288"/>
    </location>
</feature>
<comment type="caution">
    <text evidence="3">The sequence shown here is derived from an EMBL/GenBank/DDBJ whole genome shotgun (WGS) entry which is preliminary data.</text>
</comment>
<keyword evidence="2" id="KW-0812">Transmembrane</keyword>
<keyword evidence="2" id="KW-1133">Transmembrane helix</keyword>
<feature type="transmembrane region" description="Helical" evidence="2">
    <location>
        <begin position="415"/>
        <end position="436"/>
    </location>
</feature>
<dbReference type="AlphaFoldDB" id="A0AAU9IDQ0"/>